<gene>
    <name evidence="1" type="ORF">HHS34_005780</name>
</gene>
<protein>
    <submittedName>
        <fullName evidence="1">Uncharacterized protein</fullName>
    </submittedName>
</protein>
<dbReference type="EMBL" id="CP127526">
    <property type="protein sequence ID" value="XRI74704.1"/>
    <property type="molecule type" value="Genomic_DNA"/>
</dbReference>
<evidence type="ECO:0000313" key="2">
    <source>
        <dbReference type="Proteomes" id="UP001195965"/>
    </source>
</evidence>
<organism evidence="1 2">
    <name type="scientific">Acidithiobacillus montserratensis</name>
    <dbReference type="NCBI Taxonomy" id="2729135"/>
    <lineage>
        <taxon>Bacteria</taxon>
        <taxon>Pseudomonadati</taxon>
        <taxon>Pseudomonadota</taxon>
        <taxon>Acidithiobacillia</taxon>
        <taxon>Acidithiobacillales</taxon>
        <taxon>Acidithiobacillaceae</taxon>
        <taxon>Acidithiobacillus</taxon>
    </lineage>
</organism>
<accession>A0ACD5HIJ7</accession>
<name>A0ACD5HIJ7_9PROT</name>
<evidence type="ECO:0000313" key="1">
    <source>
        <dbReference type="EMBL" id="XRI74704.1"/>
    </source>
</evidence>
<keyword evidence="2" id="KW-1185">Reference proteome</keyword>
<dbReference type="Proteomes" id="UP001195965">
    <property type="component" value="Chromosome"/>
</dbReference>
<reference evidence="1 2" key="1">
    <citation type="journal article" date="2021" name="ISME J.">
        <title>Genomic evolution of the class Acidithiobacillia: deep-branching Proteobacteria living in extreme acidic conditions.</title>
        <authorList>
            <person name="Moya-Beltran A."/>
            <person name="Beard S."/>
            <person name="Rojas-Villalobos C."/>
            <person name="Issotta F."/>
            <person name="Gallardo Y."/>
            <person name="Ulloa R."/>
            <person name="Giaveno A."/>
            <person name="Degli Esposti M."/>
            <person name="Johnson D.B."/>
            <person name="Quatrini R."/>
        </authorList>
    </citation>
    <scope>NUCLEOTIDE SEQUENCE [LARGE SCALE GENOMIC DNA]</scope>
    <source>
        <strain evidence="1 2">GG1-14</strain>
    </source>
</reference>
<sequence>MNARRLAGIIRRYDGRLFPVYGTDYQGGYTHLHVQGAVVDFWATPRELTRRGWSLVMATPPIWGAWCMDLDVFTSCASTKMERAYRD</sequence>
<proteinExistence type="predicted"/>